<dbReference type="STRING" id="454.Lisr_1775"/>
<keyword evidence="2" id="KW-0812">Transmembrane</keyword>
<keyword evidence="2" id="KW-1133">Transmembrane helix</keyword>
<feature type="compositionally biased region" description="Basic and acidic residues" evidence="1">
    <location>
        <begin position="241"/>
        <end position="254"/>
    </location>
</feature>
<evidence type="ECO:0000313" key="6">
    <source>
        <dbReference type="Proteomes" id="UP000295517"/>
    </source>
</evidence>
<dbReference type="OrthoDB" id="5650710at2"/>
<keyword evidence="5" id="KW-1185">Reference proteome</keyword>
<protein>
    <submittedName>
        <fullName evidence="3">Uncharacterized protein</fullName>
    </submittedName>
</protein>
<dbReference type="AlphaFoldDB" id="A0A0W0VK93"/>
<dbReference type="Proteomes" id="UP000054761">
    <property type="component" value="Unassembled WGS sequence"/>
</dbReference>
<gene>
    <name evidence="4" type="ORF">E3983_05850</name>
    <name evidence="3" type="ORF">Lisr_1775</name>
</gene>
<reference evidence="4 6" key="2">
    <citation type="submission" date="2019-03" db="EMBL/GenBank/DDBJ databases">
        <title>Diverse conjugative elements silence natural transformation in Legionella species.</title>
        <authorList>
            <person name="Durieux I."/>
            <person name="Ginevra C."/>
            <person name="Attaiech L."/>
            <person name="Picq K."/>
            <person name="Juan P.A."/>
            <person name="Jarraud S."/>
            <person name="Charpentier X."/>
        </authorList>
    </citation>
    <scope>NUCLEOTIDE SEQUENCE [LARGE SCALE GENOMIC DNA]</scope>
    <source>
        <strain evidence="4 6">HL-0427-4011</strain>
    </source>
</reference>
<feature type="transmembrane region" description="Helical" evidence="2">
    <location>
        <begin position="6"/>
        <end position="28"/>
    </location>
</feature>
<evidence type="ECO:0000256" key="1">
    <source>
        <dbReference type="SAM" id="MobiDB-lite"/>
    </source>
</evidence>
<dbReference type="EMBL" id="LNYH01000100">
    <property type="protein sequence ID" value="KTD20530.1"/>
    <property type="molecule type" value="Genomic_DNA"/>
</dbReference>
<dbReference type="Proteomes" id="UP000295517">
    <property type="component" value="Chromosome"/>
</dbReference>
<dbReference type="PATRIC" id="fig|454.4.peg.1928"/>
<organism evidence="3 5">
    <name type="scientific">Legionella israelensis</name>
    <dbReference type="NCBI Taxonomy" id="454"/>
    <lineage>
        <taxon>Bacteria</taxon>
        <taxon>Pseudomonadati</taxon>
        <taxon>Pseudomonadota</taxon>
        <taxon>Gammaproteobacteria</taxon>
        <taxon>Legionellales</taxon>
        <taxon>Legionellaceae</taxon>
        <taxon>Legionella</taxon>
    </lineage>
</organism>
<accession>A0A0W0VK93</accession>
<feature type="region of interest" description="Disordered" evidence="1">
    <location>
        <begin position="241"/>
        <end position="267"/>
    </location>
</feature>
<proteinExistence type="predicted"/>
<reference evidence="3 5" key="1">
    <citation type="submission" date="2015-11" db="EMBL/GenBank/DDBJ databases">
        <title>Genomic analysis of 38 Legionella species identifies large and diverse effector repertoires.</title>
        <authorList>
            <person name="Burstein D."/>
            <person name="Amaro F."/>
            <person name="Zusman T."/>
            <person name="Lifshitz Z."/>
            <person name="Cohen O."/>
            <person name="Gilbert J.A."/>
            <person name="Pupko T."/>
            <person name="Shuman H.A."/>
            <person name="Segal G."/>
        </authorList>
    </citation>
    <scope>NUCLEOTIDE SEQUENCE [LARGE SCALE GENOMIC DNA]</scope>
    <source>
        <strain evidence="3 5">Bercovier 4</strain>
    </source>
</reference>
<evidence type="ECO:0000313" key="5">
    <source>
        <dbReference type="Proteomes" id="UP000054761"/>
    </source>
</evidence>
<keyword evidence="2" id="KW-0472">Membrane</keyword>
<feature type="compositionally biased region" description="Acidic residues" evidence="1">
    <location>
        <begin position="255"/>
        <end position="267"/>
    </location>
</feature>
<evidence type="ECO:0000313" key="4">
    <source>
        <dbReference type="EMBL" id="QBR83910.1"/>
    </source>
</evidence>
<evidence type="ECO:0000313" key="3">
    <source>
        <dbReference type="EMBL" id="KTD20530.1"/>
    </source>
</evidence>
<dbReference type="RefSeq" id="WP_058502112.1">
    <property type="nucleotide sequence ID" value="NZ_CAAAJA010000091.1"/>
</dbReference>
<dbReference type="EMBL" id="CP038254">
    <property type="protein sequence ID" value="QBR83910.1"/>
    <property type="molecule type" value="Genomic_DNA"/>
</dbReference>
<name>A0A0W0VK93_9GAMM</name>
<evidence type="ECO:0000256" key="2">
    <source>
        <dbReference type="SAM" id="Phobius"/>
    </source>
</evidence>
<sequence length="280" mass="32806">MEPVTIAVICAVSFGGAVALVAFIRQLLLSRDKHLNDKAQQRALAKEVKELEKMRLQMETNKRFDSHYKVLGSNKDAIVYLDNKIEEILQKKFQLIERYSQVTLKESAGIIDKGIIKERMETCDRLKKEIDKEISFYDNELKELQKRRSTLWDTHTQLQEHLIDQEMSRNKQLDELYRKQTGMLEKIFIRHIDDSENITRESIKAGTSTFKMLIMAPVQFLLQFFKLSNGISLDQVTKEKEHREDVSEIEKDINGEENDYDEDEVTDEDIDLDKEAEFLI</sequence>